<keyword evidence="5" id="KW-1278">Translocase</keyword>
<dbReference type="RefSeq" id="WP_256311750.1">
    <property type="nucleotide sequence ID" value="NZ_JANGAC010000009.1"/>
</dbReference>
<evidence type="ECO:0000256" key="1">
    <source>
        <dbReference type="ARBA" id="ARBA00022448"/>
    </source>
</evidence>
<dbReference type="InterPro" id="IPR045865">
    <property type="entry name" value="ACT-like_dom_sf"/>
</dbReference>
<organism evidence="9 10">
    <name type="scientific">Tissierella carlieri</name>
    <dbReference type="NCBI Taxonomy" id="689904"/>
    <lineage>
        <taxon>Bacteria</taxon>
        <taxon>Bacillati</taxon>
        <taxon>Bacillota</taxon>
        <taxon>Tissierellia</taxon>
        <taxon>Tissierellales</taxon>
        <taxon>Tissierellaceae</taxon>
        <taxon>Tissierella</taxon>
    </lineage>
</organism>
<evidence type="ECO:0000256" key="3">
    <source>
        <dbReference type="ARBA" id="ARBA00022741"/>
    </source>
</evidence>
<dbReference type="SUPFAM" id="SSF55021">
    <property type="entry name" value="ACT-like"/>
    <property type="match status" value="1"/>
</dbReference>
<keyword evidence="4 9" id="KW-0067">ATP-binding</keyword>
<dbReference type="Pfam" id="PF09383">
    <property type="entry name" value="NIL"/>
    <property type="match status" value="1"/>
</dbReference>
<feature type="domain" description="ABC transporter" evidence="8">
    <location>
        <begin position="2"/>
        <end position="237"/>
    </location>
</feature>
<dbReference type="SMART" id="SM00382">
    <property type="entry name" value="AAA"/>
    <property type="match status" value="1"/>
</dbReference>
<keyword evidence="7" id="KW-0472">Membrane</keyword>
<dbReference type="InterPro" id="IPR003593">
    <property type="entry name" value="AAA+_ATPase"/>
</dbReference>
<sequence>MIEIKNLRKFYGNLEVLKGIDLQIEKGKIFGLVGRSGTGKSTLLRCINGLEKYNEGSLYVGDVDVKNLSEKELRSFRKDIGMIFQHFSLLERLTVYENIALPLRCWNYDKSFIDKRVRELLEVIDIPDKTNSKPRELSGGQKQRVAIARALAMEPKILLCDEATSALDPKSTKSIISLLNKINKDLGITMVIVTHEMHVLRSICEEIAIIEDGRIEAVGSVEKVFLNQPPALKNLVGQKEIALPETGINIEMFYSQDNASQPIITKMARKLNIDCIILGGEMESYKNSPLGSIIINIPNDGFNNVKKYLDEKNVIWKYFELDEEFLGEEEIC</sequence>
<gene>
    <name evidence="9" type="ORF">NE686_12405</name>
</gene>
<accession>A0ABT1SBS7</accession>
<evidence type="ECO:0000259" key="8">
    <source>
        <dbReference type="PROSITE" id="PS50893"/>
    </source>
</evidence>
<comment type="caution">
    <text evidence="9">The sequence shown here is derived from an EMBL/GenBank/DDBJ whole genome shotgun (WGS) entry which is preliminary data.</text>
</comment>
<evidence type="ECO:0000256" key="6">
    <source>
        <dbReference type="ARBA" id="ARBA00022970"/>
    </source>
</evidence>
<keyword evidence="6" id="KW-0029">Amino-acid transport</keyword>
<dbReference type="PANTHER" id="PTHR43166:SF30">
    <property type="entry name" value="METHIONINE IMPORT ATP-BINDING PROTEIN METN"/>
    <property type="match status" value="1"/>
</dbReference>
<dbReference type="PANTHER" id="PTHR43166">
    <property type="entry name" value="AMINO ACID IMPORT ATP-BINDING PROTEIN"/>
    <property type="match status" value="1"/>
</dbReference>
<evidence type="ECO:0000256" key="4">
    <source>
        <dbReference type="ARBA" id="ARBA00022840"/>
    </source>
</evidence>
<evidence type="ECO:0000313" key="9">
    <source>
        <dbReference type="EMBL" id="MCQ4923894.1"/>
    </source>
</evidence>
<keyword evidence="10" id="KW-1185">Reference proteome</keyword>
<dbReference type="InterPro" id="IPR050086">
    <property type="entry name" value="MetN_ABC_transporter-like"/>
</dbReference>
<dbReference type="CDD" id="cd03258">
    <property type="entry name" value="ABC_MetN_methionine_transporter"/>
    <property type="match status" value="1"/>
</dbReference>
<evidence type="ECO:0000313" key="10">
    <source>
        <dbReference type="Proteomes" id="UP001524478"/>
    </source>
</evidence>
<dbReference type="Proteomes" id="UP001524478">
    <property type="component" value="Unassembled WGS sequence"/>
</dbReference>
<dbReference type="GO" id="GO:0005524">
    <property type="term" value="F:ATP binding"/>
    <property type="evidence" value="ECO:0007669"/>
    <property type="project" value="UniProtKB-KW"/>
</dbReference>
<reference evidence="9 10" key="1">
    <citation type="submission" date="2022-06" db="EMBL/GenBank/DDBJ databases">
        <title>Isolation of gut microbiota from human fecal samples.</title>
        <authorList>
            <person name="Pamer E.G."/>
            <person name="Barat B."/>
            <person name="Waligurski E."/>
            <person name="Medina S."/>
            <person name="Paddock L."/>
            <person name="Mostad J."/>
        </authorList>
    </citation>
    <scope>NUCLEOTIDE SEQUENCE [LARGE SCALE GENOMIC DNA]</scope>
    <source>
        <strain evidence="9 10">DFI.7.95</strain>
    </source>
</reference>
<proteinExistence type="predicted"/>
<dbReference type="Gene3D" id="3.40.50.300">
    <property type="entry name" value="P-loop containing nucleotide triphosphate hydrolases"/>
    <property type="match status" value="1"/>
</dbReference>
<dbReference type="Pfam" id="PF00005">
    <property type="entry name" value="ABC_tran"/>
    <property type="match status" value="1"/>
</dbReference>
<dbReference type="InterPro" id="IPR041701">
    <property type="entry name" value="MetN_ABC"/>
</dbReference>
<dbReference type="SMART" id="SM00930">
    <property type="entry name" value="NIL"/>
    <property type="match status" value="1"/>
</dbReference>
<keyword evidence="2" id="KW-1003">Cell membrane</keyword>
<evidence type="ECO:0000256" key="5">
    <source>
        <dbReference type="ARBA" id="ARBA00022967"/>
    </source>
</evidence>
<evidence type="ECO:0000256" key="7">
    <source>
        <dbReference type="ARBA" id="ARBA00023136"/>
    </source>
</evidence>
<dbReference type="PROSITE" id="PS50893">
    <property type="entry name" value="ABC_TRANSPORTER_2"/>
    <property type="match status" value="1"/>
</dbReference>
<dbReference type="EMBL" id="JANGAC010000009">
    <property type="protein sequence ID" value="MCQ4923894.1"/>
    <property type="molecule type" value="Genomic_DNA"/>
</dbReference>
<dbReference type="Gene3D" id="3.30.70.260">
    <property type="match status" value="1"/>
</dbReference>
<keyword evidence="3" id="KW-0547">Nucleotide-binding</keyword>
<dbReference type="PROSITE" id="PS00211">
    <property type="entry name" value="ABC_TRANSPORTER_1"/>
    <property type="match status" value="1"/>
</dbReference>
<dbReference type="InterPro" id="IPR017871">
    <property type="entry name" value="ABC_transporter-like_CS"/>
</dbReference>
<dbReference type="SUPFAM" id="SSF52540">
    <property type="entry name" value="P-loop containing nucleoside triphosphate hydrolases"/>
    <property type="match status" value="1"/>
</dbReference>
<dbReference type="InterPro" id="IPR018449">
    <property type="entry name" value="NIL_domain"/>
</dbReference>
<protein>
    <submittedName>
        <fullName evidence="9">Methionine ABC transporter ATP-binding protein</fullName>
    </submittedName>
</protein>
<evidence type="ECO:0000256" key="2">
    <source>
        <dbReference type="ARBA" id="ARBA00022475"/>
    </source>
</evidence>
<name>A0ABT1SBS7_9FIRM</name>
<dbReference type="InterPro" id="IPR027417">
    <property type="entry name" value="P-loop_NTPase"/>
</dbReference>
<dbReference type="InterPro" id="IPR003439">
    <property type="entry name" value="ABC_transporter-like_ATP-bd"/>
</dbReference>
<keyword evidence="1" id="KW-0813">Transport</keyword>